<name>A0A1H6DGB1_9GAMM</name>
<evidence type="ECO:0000313" key="2">
    <source>
        <dbReference type="EMBL" id="SEG84152.1"/>
    </source>
</evidence>
<evidence type="ECO:0000259" key="1">
    <source>
        <dbReference type="Pfam" id="PF07969"/>
    </source>
</evidence>
<dbReference type="PANTHER" id="PTHR22642">
    <property type="entry name" value="IMIDAZOLONEPROPIONASE"/>
    <property type="match status" value="1"/>
</dbReference>
<sequence length="544" mass="59499">MSNTRIFSARNVITMNPSQPEATHVAVRDGRILGVGSLESLASFAPYTLDERYADATLLPGFVEGHAHALEGAMWEYVYLGYFERKDPEGQIWSGVTSFAAMQERLREQAAQLPADQPLIAWGLDPIYFDGARLTREVIDAAVSDRPVVVIHSNLHVISVNSATVEAADLDRHAGVEGIVLDESGKPTGELQELAAMHAVISALELSFDLLKGNDARALRRFANAAANVGITTTTDLINPLNEASMDHLQAATGSDEFPVRLVPALASMAYTPEAGIERMHSVQDKGHNKLAFGPVKMVTDGSIQGYTARLKWPYYHDGHPNGMWNAPPEAMVEMIHSYHQAGMQLHIHTNGDEAVELALDALEEALSLWPRADHRHTLQHCQIIDHAQLKRAAKLGVCLNMFANHLYYWGDIHRDRTIGPERALRLEPLASARALNITTTVHCDAPVTPLGPLFAAWCAVNRETSSGAQLGDREKVSVEEALRMITLDAAYTLKLDHMIGSLEIGKQADMVALAENPLEVDPHALRDIQVLGTVLGGVVYDAR</sequence>
<reference evidence="2 3" key="1">
    <citation type="submission" date="2016-10" db="EMBL/GenBank/DDBJ databases">
        <authorList>
            <person name="de Groot N.N."/>
        </authorList>
    </citation>
    <scope>NUCLEOTIDE SEQUENCE [LARGE SCALE GENOMIC DNA]</scope>
    <source>
        <strain evidence="2 3">DSM 22012</strain>
    </source>
</reference>
<dbReference type="AlphaFoldDB" id="A0A1H6DGB1"/>
<accession>A0A1H6DGB1</accession>
<dbReference type="InterPro" id="IPR033932">
    <property type="entry name" value="YtcJ-like"/>
</dbReference>
<evidence type="ECO:0000313" key="3">
    <source>
        <dbReference type="Proteomes" id="UP000236745"/>
    </source>
</evidence>
<protein>
    <recommendedName>
        <fullName evidence="1">Amidohydrolase 3 domain-containing protein</fullName>
    </recommendedName>
</protein>
<dbReference type="EMBL" id="FNVQ01000006">
    <property type="protein sequence ID" value="SEG84152.1"/>
    <property type="molecule type" value="Genomic_DNA"/>
</dbReference>
<dbReference type="InterPro" id="IPR013108">
    <property type="entry name" value="Amidohydro_3"/>
</dbReference>
<dbReference type="SUPFAM" id="SSF51338">
    <property type="entry name" value="Composite domain of metallo-dependent hydrolases"/>
    <property type="match status" value="1"/>
</dbReference>
<dbReference type="Gene3D" id="3.20.20.140">
    <property type="entry name" value="Metal-dependent hydrolases"/>
    <property type="match status" value="1"/>
</dbReference>
<dbReference type="Pfam" id="PF07969">
    <property type="entry name" value="Amidohydro_3"/>
    <property type="match status" value="1"/>
</dbReference>
<proteinExistence type="predicted"/>
<dbReference type="GO" id="GO:0016810">
    <property type="term" value="F:hydrolase activity, acting on carbon-nitrogen (but not peptide) bonds"/>
    <property type="evidence" value="ECO:0007669"/>
    <property type="project" value="InterPro"/>
</dbReference>
<feature type="domain" description="Amidohydrolase 3" evidence="1">
    <location>
        <begin position="56"/>
        <end position="540"/>
    </location>
</feature>
<dbReference type="InterPro" id="IPR011059">
    <property type="entry name" value="Metal-dep_hydrolase_composite"/>
</dbReference>
<organism evidence="2 3">
    <name type="scientific">Marinobacterium lutimaris</name>
    <dbReference type="NCBI Taxonomy" id="568106"/>
    <lineage>
        <taxon>Bacteria</taxon>
        <taxon>Pseudomonadati</taxon>
        <taxon>Pseudomonadota</taxon>
        <taxon>Gammaproteobacteria</taxon>
        <taxon>Oceanospirillales</taxon>
        <taxon>Oceanospirillaceae</taxon>
        <taxon>Marinobacterium</taxon>
    </lineage>
</organism>
<dbReference type="Proteomes" id="UP000236745">
    <property type="component" value="Unassembled WGS sequence"/>
</dbReference>
<dbReference type="Gene3D" id="3.10.310.70">
    <property type="match status" value="1"/>
</dbReference>
<dbReference type="PANTHER" id="PTHR22642:SF2">
    <property type="entry name" value="PROTEIN LONG AFTER FAR-RED 3"/>
    <property type="match status" value="1"/>
</dbReference>
<dbReference type="Gene3D" id="2.30.40.10">
    <property type="entry name" value="Urease, subunit C, domain 1"/>
    <property type="match status" value="1"/>
</dbReference>
<dbReference type="RefSeq" id="WP_104005335.1">
    <property type="nucleotide sequence ID" value="NZ_FNVQ01000006.1"/>
</dbReference>
<dbReference type="InterPro" id="IPR032466">
    <property type="entry name" value="Metal_Hydrolase"/>
</dbReference>
<dbReference type="SUPFAM" id="SSF51556">
    <property type="entry name" value="Metallo-dependent hydrolases"/>
    <property type="match status" value="1"/>
</dbReference>
<keyword evidence="3" id="KW-1185">Reference proteome</keyword>
<dbReference type="OrthoDB" id="9031471at2"/>
<dbReference type="CDD" id="cd01300">
    <property type="entry name" value="YtcJ_like"/>
    <property type="match status" value="1"/>
</dbReference>
<gene>
    <name evidence="2" type="ORF">SAMN05444390_10688</name>
</gene>